<keyword evidence="1" id="KW-0677">Repeat</keyword>
<gene>
    <name evidence="7" type="primary">LOC118406184</name>
</gene>
<evidence type="ECO:0000256" key="1">
    <source>
        <dbReference type="ARBA" id="ARBA00022737"/>
    </source>
</evidence>
<feature type="repeat" description="NHL" evidence="2">
    <location>
        <begin position="469"/>
        <end position="499"/>
    </location>
</feature>
<dbReference type="InterPro" id="IPR032715">
    <property type="entry name" value="NCOA6_TRADD-N"/>
</dbReference>
<dbReference type="SMART" id="SM00031">
    <property type="entry name" value="DED"/>
    <property type="match status" value="1"/>
</dbReference>
<dbReference type="GO" id="GO:0061630">
    <property type="term" value="F:ubiquitin protein ligase activity"/>
    <property type="evidence" value="ECO:0000318"/>
    <property type="project" value="GO_Central"/>
</dbReference>
<dbReference type="GO" id="GO:0042981">
    <property type="term" value="P:regulation of apoptotic process"/>
    <property type="evidence" value="ECO:0007669"/>
    <property type="project" value="InterPro"/>
</dbReference>
<evidence type="ECO:0000313" key="7">
    <source>
        <dbReference type="RefSeq" id="XP_035661960.1"/>
    </source>
</evidence>
<dbReference type="PROSITE" id="PS50168">
    <property type="entry name" value="DED"/>
    <property type="match status" value="1"/>
</dbReference>
<name>A0A9J7HLU3_BRAFL</name>
<dbReference type="PROSITE" id="PS51125">
    <property type="entry name" value="NHL"/>
    <property type="match status" value="3"/>
</dbReference>
<sequence length="728" mass="82124">MAGPEREFTGLNDADRRHFDFMQTLLRISDELSDEETANVKLFCMHLIPKNKSEKLNRAVDVFVVLIELCKIDQENLDFVEEILERIGRQDLVRDILRPFQPPDREIPENPELRPGTQSAEDGTADGTTMSNTYLVINGQRHMIQETIDHHRRNIASLCRIKRSQVKFRGYKKGKSILVHFSIPRENTGVLRLMANHSDPRLVYMGVKSLQIDTEAPIEVTRETMLYDFKRQVPADDIEVGCSTQIKQQRTPKNWTRLSALNLFSDALPLHLQVAESLEYQGFSYSLVRALAQRDRLREHQMKQLIQTLKKAEVDSNTFMTMRSELIIRKNELKEARETITVLEKQLQLAREDTEKAKQVMIRSHVMEYRGEKPPGGWSGQAEKIDVATQTHLMDDKRTKRMPGFFSAMTESDNGRKPEEVQQISSPSRKEQNQSKPAGAEGTTVHAADDGNLAKSKVTYGGLGLGRTFVNPRGVAVSRSNEIFVADTGNKQVQVHSIHGNRLQNFPTVVSGQLMEPHDVSVDNNGALWVVGRGKSADYVVQYNMDGTIVSKFDLPKVGDYRGIAVDGVSRVDFKRILVTEASREMSRWEIQVFTPEGDLVQAFRHPDSGMKLPEYVAVDEGGNILVTDSTTHSVYIFDEFGKYLFKFGGKGSGKGQMLYANGICTDSSGHIIVADCRNSRVQIFNSHGEYIHHIDNGCWTEGVAIGPDGHLVVTNFYDNTVSVYPSY</sequence>
<accession>A0A9J7HLU3</accession>
<dbReference type="GO" id="GO:0043161">
    <property type="term" value="P:proteasome-mediated ubiquitin-dependent protein catabolic process"/>
    <property type="evidence" value="ECO:0000318"/>
    <property type="project" value="GO_Central"/>
</dbReference>
<dbReference type="Pfam" id="PF13820">
    <property type="entry name" value="NCOA6_TRADD-N"/>
    <property type="match status" value="1"/>
</dbReference>
<dbReference type="InterPro" id="IPR011042">
    <property type="entry name" value="6-blade_b-propeller_TolB-like"/>
</dbReference>
<feature type="compositionally biased region" description="Polar residues" evidence="4">
    <location>
        <begin position="116"/>
        <end position="128"/>
    </location>
</feature>
<dbReference type="GO" id="GO:0000209">
    <property type="term" value="P:protein polyubiquitination"/>
    <property type="evidence" value="ECO:0000318"/>
    <property type="project" value="GO_Central"/>
</dbReference>
<reference evidence="6" key="1">
    <citation type="journal article" date="2020" name="Nat. Ecol. Evol.">
        <title>Deeply conserved synteny resolves early events in vertebrate evolution.</title>
        <authorList>
            <person name="Simakov O."/>
            <person name="Marletaz F."/>
            <person name="Yue J.X."/>
            <person name="O'Connell B."/>
            <person name="Jenkins J."/>
            <person name="Brandt A."/>
            <person name="Calef R."/>
            <person name="Tung C.H."/>
            <person name="Huang T.K."/>
            <person name="Schmutz J."/>
            <person name="Satoh N."/>
            <person name="Yu J.K."/>
            <person name="Putnam N.H."/>
            <person name="Green R.E."/>
            <person name="Rokhsar D.S."/>
        </authorList>
    </citation>
    <scope>NUCLEOTIDE SEQUENCE [LARGE SCALE GENOMIC DNA]</scope>
    <source>
        <strain evidence="6">S238N-H82</strain>
    </source>
</reference>
<protein>
    <submittedName>
        <fullName evidence="7">Uncharacterized protein LOC118406184</fullName>
    </submittedName>
</protein>
<proteinExistence type="predicted"/>
<organism evidence="6 7">
    <name type="scientific">Branchiostoma floridae</name>
    <name type="common">Florida lancelet</name>
    <name type="synonym">Amphioxus</name>
    <dbReference type="NCBI Taxonomy" id="7739"/>
    <lineage>
        <taxon>Eukaryota</taxon>
        <taxon>Metazoa</taxon>
        <taxon>Chordata</taxon>
        <taxon>Cephalochordata</taxon>
        <taxon>Leptocardii</taxon>
        <taxon>Amphioxiformes</taxon>
        <taxon>Branchiostomatidae</taxon>
        <taxon>Branchiostoma</taxon>
    </lineage>
</organism>
<feature type="repeat" description="NHL" evidence="2">
    <location>
        <begin position="617"/>
        <end position="641"/>
    </location>
</feature>
<evidence type="ECO:0000256" key="4">
    <source>
        <dbReference type="SAM" id="MobiDB-lite"/>
    </source>
</evidence>
<reference evidence="7" key="2">
    <citation type="submission" date="2025-08" db="UniProtKB">
        <authorList>
            <consortium name="RefSeq"/>
        </authorList>
    </citation>
    <scope>IDENTIFICATION</scope>
    <source>
        <strain evidence="7">S238N-H82</strain>
        <tissue evidence="7">Testes</tissue>
    </source>
</reference>
<evidence type="ECO:0000259" key="5">
    <source>
        <dbReference type="PROSITE" id="PS50168"/>
    </source>
</evidence>
<dbReference type="KEGG" id="bfo:118406184"/>
<dbReference type="AlphaFoldDB" id="A0A9J7HLU3"/>
<feature type="region of interest" description="Disordered" evidence="4">
    <location>
        <begin position="100"/>
        <end position="128"/>
    </location>
</feature>
<dbReference type="SUPFAM" id="SSF101898">
    <property type="entry name" value="NHL repeat"/>
    <property type="match status" value="1"/>
</dbReference>
<dbReference type="InterPro" id="IPR001258">
    <property type="entry name" value="NHL_repeat"/>
</dbReference>
<feature type="coiled-coil region" evidence="3">
    <location>
        <begin position="326"/>
        <end position="360"/>
    </location>
</feature>
<dbReference type="InterPro" id="IPR050952">
    <property type="entry name" value="TRIM-NHL_E3_ligases"/>
</dbReference>
<dbReference type="Pfam" id="PF01335">
    <property type="entry name" value="DED"/>
    <property type="match status" value="1"/>
</dbReference>
<feature type="repeat" description="NHL" evidence="2">
    <location>
        <begin position="645"/>
        <end position="688"/>
    </location>
</feature>
<dbReference type="PANTHER" id="PTHR24104:SF50">
    <property type="entry name" value="SMP-30_GLUCONOLACTONASE_LRE-LIKE REGION DOMAIN-CONTAINING PROTEIN"/>
    <property type="match status" value="1"/>
</dbReference>
<dbReference type="InterPro" id="IPR011029">
    <property type="entry name" value="DEATH-like_dom_sf"/>
</dbReference>
<dbReference type="InterPro" id="IPR001875">
    <property type="entry name" value="DED_dom"/>
</dbReference>
<feature type="domain" description="DED" evidence="5">
    <location>
        <begin position="20"/>
        <end position="98"/>
    </location>
</feature>
<dbReference type="PANTHER" id="PTHR24104">
    <property type="entry name" value="E3 UBIQUITIN-PROTEIN LIGASE NHLRC1-RELATED"/>
    <property type="match status" value="1"/>
</dbReference>
<dbReference type="GeneID" id="118406184"/>
<dbReference type="OrthoDB" id="8848202at2759"/>
<dbReference type="RefSeq" id="XP_035661960.1">
    <property type="nucleotide sequence ID" value="XM_035806067.1"/>
</dbReference>
<dbReference type="Gene3D" id="2.120.10.30">
    <property type="entry name" value="TolB, C-terminal domain"/>
    <property type="match status" value="1"/>
</dbReference>
<dbReference type="Pfam" id="PF01436">
    <property type="entry name" value="NHL"/>
    <property type="match status" value="2"/>
</dbReference>
<dbReference type="FunFam" id="2.120.10.30:FF:000064">
    <property type="entry name" value="Uncharacterized protein"/>
    <property type="match status" value="1"/>
</dbReference>
<dbReference type="SUPFAM" id="SSF47986">
    <property type="entry name" value="DEATH domain"/>
    <property type="match status" value="1"/>
</dbReference>
<dbReference type="Gene3D" id="2.40.10.500">
    <property type="match status" value="1"/>
</dbReference>
<dbReference type="OMA" id="NGCWTEG"/>
<feature type="region of interest" description="Disordered" evidence="4">
    <location>
        <begin position="407"/>
        <end position="450"/>
    </location>
</feature>
<keyword evidence="3" id="KW-0175">Coiled coil</keyword>
<dbReference type="CDD" id="cd00045">
    <property type="entry name" value="DED"/>
    <property type="match status" value="1"/>
</dbReference>
<evidence type="ECO:0000256" key="2">
    <source>
        <dbReference type="PROSITE-ProRule" id="PRU00504"/>
    </source>
</evidence>
<dbReference type="Gene3D" id="1.10.533.10">
    <property type="entry name" value="Death Domain, Fas"/>
    <property type="match status" value="1"/>
</dbReference>
<keyword evidence="6" id="KW-1185">Reference proteome</keyword>
<dbReference type="CDD" id="cd05819">
    <property type="entry name" value="NHL"/>
    <property type="match status" value="1"/>
</dbReference>
<feature type="compositionally biased region" description="Basic and acidic residues" evidence="4">
    <location>
        <begin position="100"/>
        <end position="112"/>
    </location>
</feature>
<evidence type="ECO:0000313" key="6">
    <source>
        <dbReference type="Proteomes" id="UP000001554"/>
    </source>
</evidence>
<dbReference type="Proteomes" id="UP000001554">
    <property type="component" value="Chromosome 18"/>
</dbReference>
<evidence type="ECO:0000256" key="3">
    <source>
        <dbReference type="SAM" id="Coils"/>
    </source>
</evidence>